<evidence type="ECO:0000313" key="2">
    <source>
        <dbReference type="EMBL" id="MDX8538601.1"/>
    </source>
</evidence>
<comment type="caution">
    <text evidence="2">The sequence shown here is derived from an EMBL/GenBank/DDBJ whole genome shotgun (WGS) entry which is preliminary data.</text>
</comment>
<dbReference type="RefSeq" id="WP_320320534.1">
    <property type="nucleotide sequence ID" value="NZ_JAVIIP010000006.1"/>
</dbReference>
<dbReference type="EMBL" id="JAVIIP010000006">
    <property type="protein sequence ID" value="MDX8538601.1"/>
    <property type="molecule type" value="Genomic_DNA"/>
</dbReference>
<accession>A0ABU5AMV6</accession>
<sequence length="274" mass="30451">MTQAEASPNLKSSRHAIHLTGDLREPAGALKKYPFVTTYRMLTDRMRCFTGEANVSRERLEIVVQTFRQLLAVDVFRDLLRSEGFVIMPATLADRIVGLTAPIAEAKPNQTEATSKQLIGGVCAEVLELLQDCVVPPKMFGLLRQVVPSRQIEIAQLMVALGRVKLNTARVLIALSPESQLADPSTPRRQFSGIDAARSTAMAIEFAELSQEFRNAAERWGSSSLELVAARGYINRLMDSPKVVRYLAHRFPEKFAAFQQGLETTPRFPVLENP</sequence>
<gene>
    <name evidence="2" type="ORF">RFM23_13350</name>
</gene>
<name>A0ABU5AMV6_9HYPH</name>
<reference evidence="2 3" key="1">
    <citation type="submission" date="2023-08" db="EMBL/GenBank/DDBJ databases">
        <title>Implementing the SeqCode for naming new Mesorhizobium species isolated from Vachellia karroo root nodules.</title>
        <authorList>
            <person name="Van Lill M."/>
        </authorList>
    </citation>
    <scope>NUCLEOTIDE SEQUENCE [LARGE SCALE GENOMIC DNA]</scope>
    <source>
        <strain evidence="2 3">VK4B</strain>
    </source>
</reference>
<evidence type="ECO:0000313" key="3">
    <source>
        <dbReference type="Proteomes" id="UP001276564"/>
    </source>
</evidence>
<organism evidence="2 3">
    <name type="scientific">Mesorhizobium abyssinicae</name>
    <dbReference type="NCBI Taxonomy" id="1209958"/>
    <lineage>
        <taxon>Bacteria</taxon>
        <taxon>Pseudomonadati</taxon>
        <taxon>Pseudomonadota</taxon>
        <taxon>Alphaproteobacteria</taxon>
        <taxon>Hyphomicrobiales</taxon>
        <taxon>Phyllobacteriaceae</taxon>
        <taxon>Mesorhizobium</taxon>
    </lineage>
</organism>
<feature type="domain" description="RepB plasmid partition" evidence="1">
    <location>
        <begin position="112"/>
        <end position="258"/>
    </location>
</feature>
<keyword evidence="3" id="KW-1185">Reference proteome</keyword>
<protein>
    <submittedName>
        <fullName evidence="2">Plasmid partitioning protein RepB C-terminal domain-containing protein</fullName>
    </submittedName>
</protein>
<dbReference type="Pfam" id="PF07506">
    <property type="entry name" value="RepB"/>
    <property type="match status" value="1"/>
</dbReference>
<proteinExistence type="predicted"/>
<evidence type="ECO:0000259" key="1">
    <source>
        <dbReference type="Pfam" id="PF07506"/>
    </source>
</evidence>
<dbReference type="InterPro" id="IPR011111">
    <property type="entry name" value="Plasmid_RepB"/>
</dbReference>
<dbReference type="Proteomes" id="UP001276564">
    <property type="component" value="Unassembled WGS sequence"/>
</dbReference>